<organism evidence="1">
    <name type="scientific">Solivirus sp</name>
    <dbReference type="NCBI Taxonomy" id="2487772"/>
    <lineage>
        <taxon>Viruses</taxon>
        <taxon>Pithoviruses</taxon>
    </lineage>
</organism>
<sequence>MALVQIESAPIEDAIYENLLSSFLREVCTAYGLTYNYSSFSLSALASCKKTFPNLCKVLQSNRTPYTVMSLSAEIGMYIPASKRYGLVAFEFYLSNIKYYETILFSKEISLTNIPTLNDLLSLPDNAILKPNFNYSINYSDRLSMLKRFLKDNFTEWFELPSNSRTMYNSKNVVTIFYKWLDFLPQKTSSSGGERIELFTTDDLLTILNGPDIAFISRYTKERRQFSPLALLDLRGKIIEKICKWRIREGNTEFGSARLYKIYQRLDKLLENAARISSQSYFQYYLINFNPI</sequence>
<dbReference type="EMBL" id="MK072490">
    <property type="protein sequence ID" value="AYV85971.1"/>
    <property type="molecule type" value="Genomic_DNA"/>
</dbReference>
<name>A0A3G5AI42_9VIRU</name>
<accession>A0A3G5AI42</accession>
<reference evidence="1" key="1">
    <citation type="submission" date="2018-10" db="EMBL/GenBank/DDBJ databases">
        <title>Hidden diversity of soil giant viruses.</title>
        <authorList>
            <person name="Schulz F."/>
            <person name="Alteio L."/>
            <person name="Goudeau D."/>
            <person name="Ryan E.M."/>
            <person name="Malmstrom R.R."/>
            <person name="Blanchard J."/>
            <person name="Woyke T."/>
        </authorList>
    </citation>
    <scope>NUCLEOTIDE SEQUENCE</scope>
    <source>
        <strain evidence="1">SOV1</strain>
    </source>
</reference>
<proteinExistence type="predicted"/>
<gene>
    <name evidence="1" type="ORF">Solivirus2_42</name>
</gene>
<evidence type="ECO:0000313" key="1">
    <source>
        <dbReference type="EMBL" id="AYV85971.1"/>
    </source>
</evidence>
<protein>
    <submittedName>
        <fullName evidence="1">Uncharacterized protein</fullName>
    </submittedName>
</protein>